<reference evidence="1 2" key="1">
    <citation type="journal article" date="2012" name="J. Bacteriol.">
        <title>Genome sequences of type strains of seven species of the marine bacterium Pseudoalteromonas.</title>
        <authorList>
            <person name="Xie B.B."/>
            <person name="Shu Y.L."/>
            <person name="Qin Q.L."/>
            <person name="Rong J.C."/>
            <person name="Zhang X.Y."/>
            <person name="Chen X.L."/>
            <person name="Shi M."/>
            <person name="He H.L."/>
            <person name="Zhou B.C."/>
            <person name="Zhang Y.Z."/>
        </authorList>
    </citation>
    <scope>NUCLEOTIDE SEQUENCE [LARGE SCALE GENOMIC DNA]</scope>
    <source>
        <strain evidence="1 2">A 37-1-2</strain>
    </source>
</reference>
<gene>
    <name evidence="1" type="ORF">PARC_a0066</name>
</gene>
<name>A0A290RW56_9GAMM</name>
<evidence type="ECO:0000313" key="1">
    <source>
        <dbReference type="EMBL" id="ATC84848.1"/>
    </source>
</evidence>
<proteinExistence type="predicted"/>
<accession>A0A290RW56</accession>
<evidence type="ECO:0000313" key="2">
    <source>
        <dbReference type="Proteomes" id="UP000016505"/>
    </source>
</evidence>
<sequence length="41" mass="4855">MLLSHISDFSLCFFVLDLIIISSDKLLFPTMYLRTNKKEFN</sequence>
<protein>
    <submittedName>
        <fullName evidence="1">Uncharacterized protein</fullName>
    </submittedName>
</protein>
<dbReference type="AlphaFoldDB" id="A0A290RW56"/>
<dbReference type="Proteomes" id="UP000016505">
    <property type="component" value="Chromosome I"/>
</dbReference>
<dbReference type="KEGG" id="part:PARC_a0066"/>
<organism evidence="1 2">
    <name type="scientific">Pseudoalteromonas arctica A 37-1-2</name>
    <dbReference type="NCBI Taxonomy" id="1117313"/>
    <lineage>
        <taxon>Bacteria</taxon>
        <taxon>Pseudomonadati</taxon>
        <taxon>Pseudomonadota</taxon>
        <taxon>Gammaproteobacteria</taxon>
        <taxon>Alteromonadales</taxon>
        <taxon>Pseudoalteromonadaceae</taxon>
        <taxon>Pseudoalteromonas</taxon>
    </lineage>
</organism>
<dbReference type="EMBL" id="CP011025">
    <property type="protein sequence ID" value="ATC84848.1"/>
    <property type="molecule type" value="Genomic_DNA"/>
</dbReference>